<dbReference type="InterPro" id="IPR009351">
    <property type="entry name" value="AlkZ-like"/>
</dbReference>
<proteinExistence type="predicted"/>
<dbReference type="PANTHER" id="PTHR38479">
    <property type="entry name" value="LMO0824 PROTEIN"/>
    <property type="match status" value="1"/>
</dbReference>
<sequence length="365" mass="39472">MDVLTTRALNRALLDRQLLLRRAELPAEAALAHLLGLQSQAVDPPYLGLWTRLEGFAADDLSALLVARKAVRIALMRSTLHLVTAADCLELRALLAESLARTVKGQFGGRLPGVDLAELAAEGARLAGETALTFAELGKLLGRRWPDHDPNALAQTVRNLVPLVQVPPRGLWGRSGPAAHLTAEAWLGRGLDPAPSPDGHVLRYLAAFGPASVKDMQKWSGLTRLKAAFTRLGPRLRRYRAESGEELYDLADLAPPDAEAPAPVRFLPEFDNILLSHADRTRIMPDHHRARVFTVNGIIRASILVDGFVAGLWRVERSGATATLAIEPFGALDAEARTALLEEGARLLAFLAPEAAHDLRILPAG</sequence>
<dbReference type="EMBL" id="RJKE01000001">
    <property type="protein sequence ID" value="ROO85051.1"/>
    <property type="molecule type" value="Genomic_DNA"/>
</dbReference>
<dbReference type="Proteomes" id="UP000272400">
    <property type="component" value="Unassembled WGS sequence"/>
</dbReference>
<keyword evidence="2" id="KW-1185">Reference proteome</keyword>
<dbReference type="PANTHER" id="PTHR38479:SF2">
    <property type="entry name" value="WINGED HELIX DNA-BINDING DOMAIN-CONTAINING PROTEIN"/>
    <property type="match status" value="1"/>
</dbReference>
<evidence type="ECO:0000313" key="1">
    <source>
        <dbReference type="EMBL" id="ROO85051.1"/>
    </source>
</evidence>
<dbReference type="GO" id="GO:0003677">
    <property type="term" value="F:DNA binding"/>
    <property type="evidence" value="ECO:0007669"/>
    <property type="project" value="UniProtKB-KW"/>
</dbReference>
<comment type="caution">
    <text evidence="1">The sequence shown here is derived from an EMBL/GenBank/DDBJ whole genome shotgun (WGS) entry which is preliminary data.</text>
</comment>
<name>A0A3N1CUR3_9ACTN</name>
<gene>
    <name evidence="1" type="ORF">EDD29_2586</name>
</gene>
<organism evidence="1 2">
    <name type="scientific">Actinocorallia herbida</name>
    <dbReference type="NCBI Taxonomy" id="58109"/>
    <lineage>
        <taxon>Bacteria</taxon>
        <taxon>Bacillati</taxon>
        <taxon>Actinomycetota</taxon>
        <taxon>Actinomycetes</taxon>
        <taxon>Streptosporangiales</taxon>
        <taxon>Thermomonosporaceae</taxon>
        <taxon>Actinocorallia</taxon>
    </lineage>
</organism>
<evidence type="ECO:0000313" key="2">
    <source>
        <dbReference type="Proteomes" id="UP000272400"/>
    </source>
</evidence>
<dbReference type="Pfam" id="PF06224">
    <property type="entry name" value="AlkZ-like"/>
    <property type="match status" value="1"/>
</dbReference>
<protein>
    <submittedName>
        <fullName evidence="1">Winged helix DNA-binding protein</fullName>
    </submittedName>
</protein>
<dbReference type="OrthoDB" id="9148135at2"/>
<accession>A0A3N1CUR3</accession>
<reference evidence="1 2" key="1">
    <citation type="submission" date="2018-11" db="EMBL/GenBank/DDBJ databases">
        <title>Sequencing the genomes of 1000 actinobacteria strains.</title>
        <authorList>
            <person name="Klenk H.-P."/>
        </authorList>
    </citation>
    <scope>NUCLEOTIDE SEQUENCE [LARGE SCALE GENOMIC DNA]</scope>
    <source>
        <strain evidence="1 2">DSM 44254</strain>
    </source>
</reference>
<dbReference type="AlphaFoldDB" id="A0A3N1CUR3"/>
<keyword evidence="1" id="KW-0238">DNA-binding</keyword>
<dbReference type="RefSeq" id="WP_123664600.1">
    <property type="nucleotide sequence ID" value="NZ_RJKE01000001.1"/>
</dbReference>